<accession>A0CCF4</accession>
<dbReference type="KEGG" id="ptm:GSPATT00037256001"/>
<reference evidence="1 2" key="1">
    <citation type="journal article" date="2006" name="Nature">
        <title>Global trends of whole-genome duplications revealed by the ciliate Paramecium tetraurelia.</title>
        <authorList>
            <consortium name="Genoscope"/>
            <person name="Aury J.-M."/>
            <person name="Jaillon O."/>
            <person name="Duret L."/>
            <person name="Noel B."/>
            <person name="Jubin C."/>
            <person name="Porcel B.M."/>
            <person name="Segurens B."/>
            <person name="Daubin V."/>
            <person name="Anthouard V."/>
            <person name="Aiach N."/>
            <person name="Arnaiz O."/>
            <person name="Billaut A."/>
            <person name="Beisson J."/>
            <person name="Blanc I."/>
            <person name="Bouhouche K."/>
            <person name="Camara F."/>
            <person name="Duharcourt S."/>
            <person name="Guigo R."/>
            <person name="Gogendeau D."/>
            <person name="Katinka M."/>
            <person name="Keller A.-M."/>
            <person name="Kissmehl R."/>
            <person name="Klotz C."/>
            <person name="Koll F."/>
            <person name="Le Moue A."/>
            <person name="Lepere C."/>
            <person name="Malinsky S."/>
            <person name="Nowacki M."/>
            <person name="Nowak J.K."/>
            <person name="Plattner H."/>
            <person name="Poulain J."/>
            <person name="Ruiz F."/>
            <person name="Serrano V."/>
            <person name="Zagulski M."/>
            <person name="Dessen P."/>
            <person name="Betermier M."/>
            <person name="Weissenbach J."/>
            <person name="Scarpelli C."/>
            <person name="Schachter V."/>
            <person name="Sperling L."/>
            <person name="Meyer E."/>
            <person name="Cohen J."/>
            <person name="Wincker P."/>
        </authorList>
    </citation>
    <scope>NUCLEOTIDE SEQUENCE [LARGE SCALE GENOMIC DNA]</scope>
    <source>
        <strain evidence="1 2">Stock d4-2</strain>
    </source>
</reference>
<dbReference type="HOGENOM" id="CLU_722522_0_0_1"/>
<evidence type="ECO:0000313" key="1">
    <source>
        <dbReference type="EMBL" id="CAK68471.1"/>
    </source>
</evidence>
<dbReference type="AlphaFoldDB" id="A0CCF4"/>
<gene>
    <name evidence="1" type="ORF">GSPATT00037256001</name>
</gene>
<evidence type="ECO:0000313" key="2">
    <source>
        <dbReference type="Proteomes" id="UP000000600"/>
    </source>
</evidence>
<dbReference type="Proteomes" id="UP000000600">
    <property type="component" value="Unassembled WGS sequence"/>
</dbReference>
<dbReference type="RefSeq" id="XP_001435868.1">
    <property type="nucleotide sequence ID" value="XM_001435831.1"/>
</dbReference>
<dbReference type="GeneID" id="5021653"/>
<keyword evidence="2" id="KW-1185">Reference proteome</keyword>
<dbReference type="InParanoid" id="A0CCF4"/>
<organism evidence="1 2">
    <name type="scientific">Paramecium tetraurelia</name>
    <dbReference type="NCBI Taxonomy" id="5888"/>
    <lineage>
        <taxon>Eukaryota</taxon>
        <taxon>Sar</taxon>
        <taxon>Alveolata</taxon>
        <taxon>Ciliophora</taxon>
        <taxon>Intramacronucleata</taxon>
        <taxon>Oligohymenophorea</taxon>
        <taxon>Peniculida</taxon>
        <taxon>Parameciidae</taxon>
        <taxon>Paramecium</taxon>
    </lineage>
</organism>
<protein>
    <submittedName>
        <fullName evidence="1">Uncharacterized protein</fullName>
    </submittedName>
</protein>
<proteinExistence type="predicted"/>
<dbReference type="OMA" id="HSPYLNH"/>
<dbReference type="EMBL" id="CT868060">
    <property type="protein sequence ID" value="CAK68471.1"/>
    <property type="molecule type" value="Genomic_DNA"/>
</dbReference>
<sequence length="383" mass="44858">MTVQEFQLIPNNDLLKQYLHYKVSYIKFKLIGHTQSDIYIYIYIQIIYIYLLTKIKAKNGLSQKTTIPSSLENWDFDNEQTTCQEEVAKKDLLQGHSPLKFAYEANVLTKPGLFVFGKVMRRHMGSSESSRATMIEDNRSCCCFDCSKPNKKMKNLQKKFGQFRTQMSVVRSQRLHLRFQNAVYCILYLIYKRRKQKLLDKQKKMFRYKTKVFLEGSPLLSSQHQQHQLNGHDEKHHMNIHSQSIQAKIIDQRHKQRQSVRIYLQQKLHDKDSQLTLPKIQKISQSSFANIQPLRFSKGEDQKSPRCSTYLKISHQTENSPSAIQHSPYLNHLTSRNPIDTIIQSSFSRTPRPVTKSISSELLIQKHQFHQRKNTAATLKGLV</sequence>
<name>A0CCF4_PARTE</name>